<keyword evidence="3" id="KW-1185">Reference proteome</keyword>
<feature type="compositionally biased region" description="Low complexity" evidence="1">
    <location>
        <begin position="1"/>
        <end position="16"/>
    </location>
</feature>
<evidence type="ECO:0000313" key="2">
    <source>
        <dbReference type="EMBL" id="KMS66235.1"/>
    </source>
</evidence>
<accession>A0ABR5HQI3</accession>
<proteinExistence type="predicted"/>
<dbReference type="Proteomes" id="UP000037274">
    <property type="component" value="Unassembled WGS sequence"/>
</dbReference>
<sequence length="68" mass="5969">MLSPGARESGGAAASGPGAGGSGHGTPGGRAAPGPQVGGRGGSSAGRRTVLAAPALGPAPAATVPPTS</sequence>
<evidence type="ECO:0000313" key="3">
    <source>
        <dbReference type="Proteomes" id="UP000037274"/>
    </source>
</evidence>
<gene>
    <name evidence="2" type="ORF">ACH49_29650</name>
</gene>
<feature type="region of interest" description="Disordered" evidence="1">
    <location>
        <begin position="1"/>
        <end position="68"/>
    </location>
</feature>
<feature type="compositionally biased region" description="Gly residues" evidence="1">
    <location>
        <begin position="17"/>
        <end position="28"/>
    </location>
</feature>
<organism evidence="2 3">
    <name type="scientific">Streptomyces leeuwenhoekii</name>
    <dbReference type="NCBI Taxonomy" id="1437453"/>
    <lineage>
        <taxon>Bacteria</taxon>
        <taxon>Bacillati</taxon>
        <taxon>Actinomycetota</taxon>
        <taxon>Actinomycetes</taxon>
        <taxon>Kitasatosporales</taxon>
        <taxon>Streptomycetaceae</taxon>
        <taxon>Streptomyces</taxon>
    </lineage>
</organism>
<protein>
    <submittedName>
        <fullName evidence="2">Uncharacterized protein</fullName>
    </submittedName>
</protein>
<comment type="caution">
    <text evidence="2">The sequence shown here is derived from an EMBL/GenBank/DDBJ whole genome shotgun (WGS) entry which is preliminary data.</text>
</comment>
<evidence type="ECO:0000256" key="1">
    <source>
        <dbReference type="SAM" id="MobiDB-lite"/>
    </source>
</evidence>
<reference evidence="2 3" key="1">
    <citation type="submission" date="2015-06" db="EMBL/GenBank/DDBJ databases">
        <title>Draft genome sequence of Streptomyces leeuwenhoekii C58, which produces the novel lasso peptide, chaxapeptin.</title>
        <authorList>
            <person name="Yi Y."/>
            <person name="Hai D."/>
            <person name="Jaspars M."/>
            <person name="Sheng H."/>
            <person name="Rateb M.E."/>
            <person name="Bull A."/>
            <person name="Goodfellow M."/>
            <person name="Asenjo J.A."/>
            <person name="Ebel R."/>
        </authorList>
    </citation>
    <scope>NUCLEOTIDE SEQUENCE [LARGE SCALE GENOMIC DNA]</scope>
    <source>
        <strain evidence="2 3">C58</strain>
    </source>
</reference>
<feature type="compositionally biased region" description="Low complexity" evidence="1">
    <location>
        <begin position="45"/>
        <end position="68"/>
    </location>
</feature>
<name>A0ABR5HQI3_STRLW</name>
<dbReference type="EMBL" id="LFEH01000262">
    <property type="protein sequence ID" value="KMS66235.1"/>
    <property type="molecule type" value="Genomic_DNA"/>
</dbReference>